<organism evidence="2 3">
    <name type="scientific">Paenibacillus lutrae</name>
    <dbReference type="NCBI Taxonomy" id="2078573"/>
    <lineage>
        <taxon>Bacteria</taxon>
        <taxon>Bacillati</taxon>
        <taxon>Bacillota</taxon>
        <taxon>Bacilli</taxon>
        <taxon>Bacillales</taxon>
        <taxon>Paenibacillaceae</taxon>
        <taxon>Paenibacillus</taxon>
    </lineage>
</organism>
<name>A0A7X3FKA7_9BACL</name>
<dbReference type="SUPFAM" id="SSF47336">
    <property type="entry name" value="ACP-like"/>
    <property type="match status" value="1"/>
</dbReference>
<keyword evidence="3" id="KW-1185">Reference proteome</keyword>
<accession>A0A7X3FKA7</accession>
<protein>
    <submittedName>
        <fullName evidence="2">Acyl carrier protein</fullName>
    </submittedName>
</protein>
<evidence type="ECO:0000313" key="3">
    <source>
        <dbReference type="Proteomes" id="UP000490800"/>
    </source>
</evidence>
<gene>
    <name evidence="2" type="ORF">EDM21_17090</name>
</gene>
<evidence type="ECO:0000259" key="1">
    <source>
        <dbReference type="PROSITE" id="PS50075"/>
    </source>
</evidence>
<dbReference type="Gene3D" id="1.10.1200.10">
    <property type="entry name" value="ACP-like"/>
    <property type="match status" value="1"/>
</dbReference>
<dbReference type="InterPro" id="IPR036736">
    <property type="entry name" value="ACP-like_sf"/>
</dbReference>
<proteinExistence type="predicted"/>
<dbReference type="InterPro" id="IPR009081">
    <property type="entry name" value="PP-bd_ACP"/>
</dbReference>
<comment type="caution">
    <text evidence="2">The sequence shown here is derived from an EMBL/GenBank/DDBJ whole genome shotgun (WGS) entry which is preliminary data.</text>
</comment>
<dbReference type="OrthoDB" id="2626878at2"/>
<sequence>MTIETKDELKERIINLLKENLGNAEELDQLGPDDDLSVLGVNSMTFIKLVIATEMEFGVTWKDEDLDFRNFMTVNTIMNYISSSSNE</sequence>
<dbReference type="Pfam" id="PF00550">
    <property type="entry name" value="PP-binding"/>
    <property type="match status" value="1"/>
</dbReference>
<dbReference type="EMBL" id="RHLK01000010">
    <property type="protein sequence ID" value="MVP01215.1"/>
    <property type="molecule type" value="Genomic_DNA"/>
</dbReference>
<evidence type="ECO:0000313" key="2">
    <source>
        <dbReference type="EMBL" id="MVP01215.1"/>
    </source>
</evidence>
<reference evidence="2 3" key="1">
    <citation type="journal article" date="2019" name="Microorganisms">
        <title>Paenibacillus lutrae sp. nov., A Chitinolytic Species Isolated from A River Otter in Castril Natural Park, Granada, Spain.</title>
        <authorList>
            <person name="Rodriguez M."/>
            <person name="Reina J.C."/>
            <person name="Bejar V."/>
            <person name="Llamas I."/>
        </authorList>
    </citation>
    <scope>NUCLEOTIDE SEQUENCE [LARGE SCALE GENOMIC DNA]</scope>
    <source>
        <strain evidence="2 3">N10</strain>
    </source>
</reference>
<dbReference type="Proteomes" id="UP000490800">
    <property type="component" value="Unassembled WGS sequence"/>
</dbReference>
<dbReference type="AlphaFoldDB" id="A0A7X3FKA7"/>
<dbReference type="PROSITE" id="PS50075">
    <property type="entry name" value="CARRIER"/>
    <property type="match status" value="1"/>
</dbReference>
<dbReference type="RefSeq" id="WP_157337392.1">
    <property type="nucleotide sequence ID" value="NZ_RHLK01000010.1"/>
</dbReference>
<feature type="domain" description="Carrier" evidence="1">
    <location>
        <begin position="7"/>
        <end position="85"/>
    </location>
</feature>